<proteinExistence type="predicted"/>
<reference evidence="4" key="1">
    <citation type="submission" date="2021-02" db="EMBL/GenBank/DDBJ databases">
        <authorList>
            <person name="Nowell W R."/>
        </authorList>
    </citation>
    <scope>NUCLEOTIDE SEQUENCE</scope>
</reference>
<protein>
    <recommendedName>
        <fullName evidence="3">REJ domain-containing protein</fullName>
    </recommendedName>
</protein>
<feature type="domain" description="REJ" evidence="3">
    <location>
        <begin position="358"/>
        <end position="450"/>
    </location>
</feature>
<dbReference type="GO" id="GO:0008270">
    <property type="term" value="F:zinc ion binding"/>
    <property type="evidence" value="ECO:0007669"/>
    <property type="project" value="UniProtKB-KW"/>
</dbReference>
<dbReference type="SUPFAM" id="SSF101898">
    <property type="entry name" value="NHL repeat"/>
    <property type="match status" value="1"/>
</dbReference>
<dbReference type="AlphaFoldDB" id="A0A816F8N5"/>
<dbReference type="InterPro" id="IPR014010">
    <property type="entry name" value="REJ_dom"/>
</dbReference>
<dbReference type="GO" id="GO:0016020">
    <property type="term" value="C:membrane"/>
    <property type="evidence" value="ECO:0007669"/>
    <property type="project" value="UniProtKB-SubCell"/>
</dbReference>
<dbReference type="PROSITE" id="PS51111">
    <property type="entry name" value="REJ"/>
    <property type="match status" value="1"/>
</dbReference>
<accession>A0A816F8N5</accession>
<organism evidence="4 5">
    <name type="scientific">Adineta ricciae</name>
    <name type="common">Rotifer</name>
    <dbReference type="NCBI Taxonomy" id="249248"/>
    <lineage>
        <taxon>Eukaryota</taxon>
        <taxon>Metazoa</taxon>
        <taxon>Spiralia</taxon>
        <taxon>Gnathifera</taxon>
        <taxon>Rotifera</taxon>
        <taxon>Eurotatoria</taxon>
        <taxon>Bdelloidea</taxon>
        <taxon>Adinetida</taxon>
        <taxon>Adinetidae</taxon>
        <taxon>Adineta</taxon>
    </lineage>
</organism>
<dbReference type="PROSITE" id="PS51125">
    <property type="entry name" value="NHL"/>
    <property type="match status" value="1"/>
</dbReference>
<sequence>MPSSVFITKNNTIYVTNYQYGKVIVWIAGNSTPSNTISGNLQEPLSLFIMDEGDILVDAGNPNGLVARFMSNGTETAPAMYASSYCSGLFVDINNTLYCAMNVLHQIVKCSLSSSSNTTIVVAGKFNESGPMPDELNYPNGIFVDINFDVYVADSANSRIQIFQAGELNATTAAGAGLNGSVTLIYPTSVALDADNNLYIVDLDNNRVIVSGPNGFRCIAACSGNAGSGPTKLKMPSFMAFDSYGNMFVVDGNNSRIQKFSLISNSCDLTTSDPTTTQYQTEYRTSIDSTINKITQISSNKQTTASTITSTVTTNITTKIATAAAATTAAVIPTKTIATTAAAAATTASQILFSNQSCFSPNVMISPPAPSLNSSLEIQRSQDIYFISLIDLNCNQSFSVSTKWTITACTSICSSQIELDEQIITTYSELYIPLGTLQYGIYKFDLTVTM</sequence>
<dbReference type="Proteomes" id="UP000663828">
    <property type="component" value="Unassembled WGS sequence"/>
</dbReference>
<dbReference type="InterPro" id="IPR001258">
    <property type="entry name" value="NHL_repeat"/>
</dbReference>
<dbReference type="PANTHER" id="PTHR24104:SF25">
    <property type="entry name" value="PROTEIN LIN-41"/>
    <property type="match status" value="1"/>
</dbReference>
<evidence type="ECO:0000256" key="2">
    <source>
        <dbReference type="PROSITE-ProRule" id="PRU00504"/>
    </source>
</evidence>
<evidence type="ECO:0000313" key="5">
    <source>
        <dbReference type="Proteomes" id="UP000663828"/>
    </source>
</evidence>
<gene>
    <name evidence="4" type="ORF">XAT740_LOCUS56011</name>
</gene>
<dbReference type="CDD" id="cd05819">
    <property type="entry name" value="NHL"/>
    <property type="match status" value="1"/>
</dbReference>
<comment type="caution">
    <text evidence="4">The sequence shown here is derived from an EMBL/GenBank/DDBJ whole genome shotgun (WGS) entry which is preliminary data.</text>
</comment>
<dbReference type="PANTHER" id="PTHR24104">
    <property type="entry name" value="E3 UBIQUITIN-PROTEIN LIGASE NHLRC1-RELATED"/>
    <property type="match status" value="1"/>
</dbReference>
<evidence type="ECO:0000313" key="4">
    <source>
        <dbReference type="EMBL" id="CAF1656481.1"/>
    </source>
</evidence>
<keyword evidence="5" id="KW-1185">Reference proteome</keyword>
<dbReference type="GO" id="GO:0000209">
    <property type="term" value="P:protein polyubiquitination"/>
    <property type="evidence" value="ECO:0007669"/>
    <property type="project" value="TreeGrafter"/>
</dbReference>
<dbReference type="GO" id="GO:0061630">
    <property type="term" value="F:ubiquitin protein ligase activity"/>
    <property type="evidence" value="ECO:0007669"/>
    <property type="project" value="TreeGrafter"/>
</dbReference>
<dbReference type="InterPro" id="IPR011042">
    <property type="entry name" value="6-blade_b-propeller_TolB-like"/>
</dbReference>
<dbReference type="Gene3D" id="2.120.10.30">
    <property type="entry name" value="TolB, C-terminal domain"/>
    <property type="match status" value="2"/>
</dbReference>
<evidence type="ECO:0000259" key="3">
    <source>
        <dbReference type="PROSITE" id="PS51111"/>
    </source>
</evidence>
<keyword evidence="1" id="KW-0677">Repeat</keyword>
<evidence type="ECO:0000256" key="1">
    <source>
        <dbReference type="ARBA" id="ARBA00022737"/>
    </source>
</evidence>
<dbReference type="GO" id="GO:0043161">
    <property type="term" value="P:proteasome-mediated ubiquitin-dependent protein catabolic process"/>
    <property type="evidence" value="ECO:0007669"/>
    <property type="project" value="TreeGrafter"/>
</dbReference>
<feature type="repeat" description="NHL" evidence="2">
    <location>
        <begin position="123"/>
        <end position="166"/>
    </location>
</feature>
<dbReference type="InterPro" id="IPR050952">
    <property type="entry name" value="TRIM-NHL_E3_ligases"/>
</dbReference>
<name>A0A816F8N5_ADIRI</name>
<feature type="non-terminal residue" evidence="4">
    <location>
        <position position="450"/>
    </location>
</feature>
<dbReference type="EMBL" id="CAJNOR010010764">
    <property type="protein sequence ID" value="CAF1656481.1"/>
    <property type="molecule type" value="Genomic_DNA"/>
</dbReference>